<evidence type="ECO:0000313" key="18">
    <source>
        <dbReference type="EMBL" id="EEK16681.1"/>
    </source>
</evidence>
<dbReference type="SUPFAM" id="SSF52540">
    <property type="entry name" value="P-loop containing nucleoside triphosphate hydrolases"/>
    <property type="match status" value="2"/>
</dbReference>
<dbReference type="GO" id="GO:0006281">
    <property type="term" value="P:DNA repair"/>
    <property type="evidence" value="ECO:0007669"/>
    <property type="project" value="UniProtKB-UniRule"/>
</dbReference>
<evidence type="ECO:0000256" key="11">
    <source>
        <dbReference type="ARBA" id="ARBA00023235"/>
    </source>
</evidence>
<evidence type="ECO:0000256" key="9">
    <source>
        <dbReference type="ARBA" id="ARBA00023172"/>
    </source>
</evidence>
<keyword evidence="7 15" id="KW-0067">ATP-binding</keyword>
<dbReference type="STRING" id="596327.PORUE0001_0820"/>
<evidence type="ECO:0000256" key="13">
    <source>
        <dbReference type="ARBA" id="ARBA00034808"/>
    </source>
</evidence>
<dbReference type="SUPFAM" id="SSF50249">
    <property type="entry name" value="Nucleic acid-binding proteins"/>
    <property type="match status" value="1"/>
</dbReference>
<dbReference type="eggNOG" id="COG1200">
    <property type="taxonomic scope" value="Bacteria"/>
</dbReference>
<dbReference type="PROSITE" id="PS51194">
    <property type="entry name" value="HELICASE_CTER"/>
    <property type="match status" value="1"/>
</dbReference>
<evidence type="ECO:0000256" key="10">
    <source>
        <dbReference type="ARBA" id="ARBA00023204"/>
    </source>
</evidence>
<comment type="caution">
    <text evidence="18">The sequence shown here is derived from an EMBL/GenBank/DDBJ whole genome shotgun (WGS) entry which is preliminary data.</text>
</comment>
<dbReference type="EMBL" id="ACLR01000170">
    <property type="protein sequence ID" value="EEK16681.1"/>
    <property type="molecule type" value="Genomic_DNA"/>
</dbReference>
<protein>
    <recommendedName>
        <fullName evidence="2 15">ATP-dependent DNA helicase RecG</fullName>
        <ecNumber evidence="13 15">5.6.2.4</ecNumber>
    </recommendedName>
</protein>
<proteinExistence type="inferred from homology"/>
<keyword evidence="11" id="KW-0413">Isomerase</keyword>
<evidence type="ECO:0000256" key="2">
    <source>
        <dbReference type="ARBA" id="ARBA00017846"/>
    </source>
</evidence>
<comment type="catalytic activity">
    <reaction evidence="12 15">
        <text>Couples ATP hydrolysis with the unwinding of duplex DNA by translocating in the 3'-5' direction.</text>
        <dbReference type="EC" id="5.6.2.4"/>
    </reaction>
</comment>
<dbReference type="Proteomes" id="UP000003303">
    <property type="component" value="Unassembled WGS sequence"/>
</dbReference>
<dbReference type="SMART" id="SM00487">
    <property type="entry name" value="DEXDc"/>
    <property type="match status" value="1"/>
</dbReference>
<evidence type="ECO:0000256" key="7">
    <source>
        <dbReference type="ARBA" id="ARBA00022840"/>
    </source>
</evidence>
<dbReference type="InterPro" id="IPR011545">
    <property type="entry name" value="DEAD/DEAH_box_helicase_dom"/>
</dbReference>
<comment type="similarity">
    <text evidence="1 15">Belongs to the helicase family. RecG subfamily.</text>
</comment>
<dbReference type="InterPro" id="IPR047112">
    <property type="entry name" value="RecG/Mfd"/>
</dbReference>
<dbReference type="Pfam" id="PF00270">
    <property type="entry name" value="DEAD"/>
    <property type="match status" value="1"/>
</dbReference>
<dbReference type="InterPro" id="IPR012340">
    <property type="entry name" value="NA-bd_OB-fold"/>
</dbReference>
<evidence type="ECO:0000256" key="6">
    <source>
        <dbReference type="ARBA" id="ARBA00022806"/>
    </source>
</evidence>
<dbReference type="GO" id="GO:0043138">
    <property type="term" value="F:3'-5' DNA helicase activity"/>
    <property type="evidence" value="ECO:0007669"/>
    <property type="project" value="UniProtKB-EC"/>
</dbReference>
<organism evidence="18 19">
    <name type="scientific">Porphyromonas uenonis 60-3</name>
    <dbReference type="NCBI Taxonomy" id="596327"/>
    <lineage>
        <taxon>Bacteria</taxon>
        <taxon>Pseudomonadati</taxon>
        <taxon>Bacteroidota</taxon>
        <taxon>Bacteroidia</taxon>
        <taxon>Bacteroidales</taxon>
        <taxon>Porphyromonadaceae</taxon>
        <taxon>Porphyromonas</taxon>
    </lineage>
</organism>
<dbReference type="PANTHER" id="PTHR47964:SF1">
    <property type="entry name" value="ATP-DEPENDENT DNA HELICASE HOMOLOG RECG, CHLOROPLASTIC"/>
    <property type="match status" value="1"/>
</dbReference>
<evidence type="ECO:0000313" key="19">
    <source>
        <dbReference type="Proteomes" id="UP000003303"/>
    </source>
</evidence>
<keyword evidence="9 15" id="KW-0233">DNA recombination</keyword>
<evidence type="ECO:0000256" key="8">
    <source>
        <dbReference type="ARBA" id="ARBA00023125"/>
    </source>
</evidence>
<dbReference type="CDD" id="cd04488">
    <property type="entry name" value="RecG_wedge_OBF"/>
    <property type="match status" value="1"/>
</dbReference>
<gene>
    <name evidence="18" type="primary">recG</name>
    <name evidence="18" type="ORF">PORUE0001_0820</name>
</gene>
<keyword evidence="3 15" id="KW-0547">Nucleotide-binding</keyword>
<evidence type="ECO:0000256" key="4">
    <source>
        <dbReference type="ARBA" id="ARBA00022763"/>
    </source>
</evidence>
<dbReference type="InterPro" id="IPR033454">
    <property type="entry name" value="RecG_wedge"/>
</dbReference>
<dbReference type="InterPro" id="IPR014001">
    <property type="entry name" value="Helicase_ATP-bd"/>
</dbReference>
<dbReference type="SMART" id="SM00490">
    <property type="entry name" value="HELICc"/>
    <property type="match status" value="1"/>
</dbReference>
<dbReference type="AlphaFoldDB" id="C2MC43"/>
<sequence length="697" mass="78783">MSFLTTPLADLPGLGTKRAQLIAEELDLHTYRDLLYHIPYRYADRRVIYPIGSLMPSMSEVQVEGILQPFSAPSLGRKSNLSARLMDDTGELLLVWFKGQDYIQRSLTPGCKYIVYGKLQLFNNQLQITHPEIKLADKPNPSVGGYQPIYRITERLKRSRIDSAFLGRYIDQLLQSPYFSIPETLSEPLIAHRHLVPLQTAIRWIHHPQSVEQAQVAKFRLKYDELFYLNLYLRRLAVMQRMRYEGYRLDQVGPLFNSLYHALPYDLTGAQKRVLREIRRDTNSGAQMNRLLQGDVGSGKTLVALFAMLLAVDNGYQACMLAPTEILAQQHYETISEFVEGLDVSIALLTGSSKTRERRETLSALADGSLSILIGTHAILEERVAFRKLGMAVIDEQHRFGVAQRSKLWGKNVLTLPHILVMSATPIPRTLAMTMYGDLEVSVIDEMPPGRKPITTVQIAEKKKETLYSLINETINRGQQIYVVFPMIEGTEESDFANLEVGYKEYVERFGEERVVYVHGRLSAEDKAEQMERFASGEVPILLATTVIEVGVNVPNATVMVINDAQRFGLAQLHQLRGRVGRGGDKSYCLLVTPDDLQGDAKQRIDTMVATQDGFKIAEEDMRLRGFGQMEGTRQSGTLAGISIADPVADYNLLALTRLDVNYLLDYSPLLDKPDTELYRINLERIHPNAHHWGQIS</sequence>
<dbReference type="InterPro" id="IPR004609">
    <property type="entry name" value="ATP-dep_DNA_helicase_RecG"/>
</dbReference>
<accession>C2MC43</accession>
<dbReference type="GO" id="GO:0003677">
    <property type="term" value="F:DNA binding"/>
    <property type="evidence" value="ECO:0007669"/>
    <property type="project" value="UniProtKB-KW"/>
</dbReference>
<dbReference type="NCBIfam" id="NF008165">
    <property type="entry name" value="PRK10917.1-3"/>
    <property type="match status" value="1"/>
</dbReference>
<dbReference type="GO" id="GO:0006310">
    <property type="term" value="P:DNA recombination"/>
    <property type="evidence" value="ECO:0007669"/>
    <property type="project" value="UniProtKB-UniRule"/>
</dbReference>
<dbReference type="GO" id="GO:0016887">
    <property type="term" value="F:ATP hydrolysis activity"/>
    <property type="evidence" value="ECO:0007669"/>
    <property type="project" value="RHEA"/>
</dbReference>
<dbReference type="InterPro" id="IPR027417">
    <property type="entry name" value="P-loop_NTPase"/>
</dbReference>
<comment type="function">
    <text evidence="15">Plays a critical role in recombination and DNA repair. Helps process Holliday junction intermediates to mature products by catalyzing branch migration. Has replication fork regression activity, unwinds stalled or blocked replication forks to make a HJ that can be resolved. Has a DNA unwinding activity characteristic of a DNA helicase with 3'-5' polarity.</text>
</comment>
<evidence type="ECO:0000256" key="12">
    <source>
        <dbReference type="ARBA" id="ARBA00034617"/>
    </source>
</evidence>
<comment type="catalytic activity">
    <reaction evidence="14 15">
        <text>ATP + H2O = ADP + phosphate + H(+)</text>
        <dbReference type="Rhea" id="RHEA:13065"/>
        <dbReference type="ChEBI" id="CHEBI:15377"/>
        <dbReference type="ChEBI" id="CHEBI:15378"/>
        <dbReference type="ChEBI" id="CHEBI:30616"/>
        <dbReference type="ChEBI" id="CHEBI:43474"/>
        <dbReference type="ChEBI" id="CHEBI:456216"/>
        <dbReference type="EC" id="5.6.2.4"/>
    </reaction>
</comment>
<dbReference type="OrthoDB" id="9804325at2"/>
<dbReference type="PANTHER" id="PTHR47964">
    <property type="entry name" value="ATP-DEPENDENT DNA HELICASE HOMOLOG RECG, CHLOROPLASTIC"/>
    <property type="match status" value="1"/>
</dbReference>
<dbReference type="Pfam" id="PF19833">
    <property type="entry name" value="RecG_dom3_C"/>
    <property type="match status" value="1"/>
</dbReference>
<dbReference type="PROSITE" id="PS51192">
    <property type="entry name" value="HELICASE_ATP_BIND_1"/>
    <property type="match status" value="1"/>
</dbReference>
<dbReference type="Pfam" id="PF00271">
    <property type="entry name" value="Helicase_C"/>
    <property type="match status" value="1"/>
</dbReference>
<dbReference type="Gene3D" id="2.40.50.140">
    <property type="entry name" value="Nucleic acid-binding proteins"/>
    <property type="match status" value="1"/>
</dbReference>
<feature type="domain" description="Helicase ATP-binding" evidence="16">
    <location>
        <begin position="281"/>
        <end position="444"/>
    </location>
</feature>
<evidence type="ECO:0000256" key="15">
    <source>
        <dbReference type="RuleBase" id="RU363016"/>
    </source>
</evidence>
<evidence type="ECO:0000256" key="3">
    <source>
        <dbReference type="ARBA" id="ARBA00022741"/>
    </source>
</evidence>
<dbReference type="InterPro" id="IPR045562">
    <property type="entry name" value="RecG_dom3_C"/>
</dbReference>
<reference evidence="18 19" key="1">
    <citation type="submission" date="2009-04" db="EMBL/GenBank/DDBJ databases">
        <authorList>
            <person name="Sebastian Y."/>
            <person name="Madupu R."/>
            <person name="Durkin A.S."/>
            <person name="Torralba M."/>
            <person name="Methe B."/>
            <person name="Sutton G.G."/>
            <person name="Strausberg R.L."/>
            <person name="Nelson K.E."/>
        </authorList>
    </citation>
    <scope>NUCLEOTIDE SEQUENCE [LARGE SCALE GENOMIC DNA]</scope>
    <source>
        <strain evidence="18 19">60-3</strain>
    </source>
</reference>
<evidence type="ECO:0000256" key="14">
    <source>
        <dbReference type="ARBA" id="ARBA00048988"/>
    </source>
</evidence>
<feature type="domain" description="Helicase C-terminal" evidence="17">
    <location>
        <begin position="462"/>
        <end position="623"/>
    </location>
</feature>
<evidence type="ECO:0000259" key="16">
    <source>
        <dbReference type="PROSITE" id="PS51192"/>
    </source>
</evidence>
<evidence type="ECO:0000256" key="5">
    <source>
        <dbReference type="ARBA" id="ARBA00022801"/>
    </source>
</evidence>
<keyword evidence="5 15" id="KW-0378">Hydrolase</keyword>
<evidence type="ECO:0000259" key="17">
    <source>
        <dbReference type="PROSITE" id="PS51194"/>
    </source>
</evidence>
<keyword evidence="19" id="KW-1185">Reference proteome</keyword>
<keyword evidence="4 15" id="KW-0227">DNA damage</keyword>
<dbReference type="NCBIfam" id="TIGR00643">
    <property type="entry name" value="recG"/>
    <property type="match status" value="1"/>
</dbReference>
<dbReference type="NCBIfam" id="NF008168">
    <property type="entry name" value="PRK10917.2-2"/>
    <property type="match status" value="1"/>
</dbReference>
<keyword evidence="6 15" id="KW-0347">Helicase</keyword>
<dbReference type="EC" id="5.6.2.4" evidence="13 15"/>
<dbReference type="CDD" id="cd17992">
    <property type="entry name" value="DEXHc_RecG"/>
    <property type="match status" value="1"/>
</dbReference>
<keyword evidence="10 15" id="KW-0234">DNA repair</keyword>
<keyword evidence="8" id="KW-0238">DNA-binding</keyword>
<dbReference type="Gene3D" id="3.40.50.300">
    <property type="entry name" value="P-loop containing nucleotide triphosphate hydrolases"/>
    <property type="match status" value="2"/>
</dbReference>
<name>C2MC43_9PORP</name>
<dbReference type="Pfam" id="PF17191">
    <property type="entry name" value="RecG_wedge"/>
    <property type="match status" value="1"/>
</dbReference>
<dbReference type="GO" id="GO:0005524">
    <property type="term" value="F:ATP binding"/>
    <property type="evidence" value="ECO:0007669"/>
    <property type="project" value="UniProtKB-KW"/>
</dbReference>
<evidence type="ECO:0000256" key="1">
    <source>
        <dbReference type="ARBA" id="ARBA00007504"/>
    </source>
</evidence>
<dbReference type="InterPro" id="IPR001650">
    <property type="entry name" value="Helicase_C-like"/>
</dbReference>